<dbReference type="EMBL" id="JUFX02000218">
    <property type="protein sequence ID" value="KPH85920.1"/>
    <property type="molecule type" value="Genomic_DNA"/>
</dbReference>
<feature type="region of interest" description="Disordered" evidence="1">
    <location>
        <begin position="47"/>
        <end position="71"/>
    </location>
</feature>
<dbReference type="InterPro" id="IPR011990">
    <property type="entry name" value="TPR-like_helical_dom_sf"/>
</dbReference>
<dbReference type="SUPFAM" id="SSF48452">
    <property type="entry name" value="TPR-like"/>
    <property type="match status" value="1"/>
</dbReference>
<comment type="caution">
    <text evidence="2">The sequence shown here is derived from an EMBL/GenBank/DDBJ whole genome shotgun (WGS) entry which is preliminary data.</text>
</comment>
<gene>
    <name evidence="2" type="ORF">GLUCOINTEAF2_0203090</name>
</gene>
<reference evidence="2 3" key="1">
    <citation type="submission" date="2015-07" db="EMBL/GenBank/DDBJ databases">
        <title>Draft Genome Sequence of Komagataeibacter intermedius Strain AF2, Isolated from Kombucha Tea.</title>
        <authorList>
            <person name="Santos R.A."/>
            <person name="Berretta A.A."/>
            <person name="Barud H.S."/>
            <person name="Ribeiro S.J."/>
            <person name="Gonzalez-Garcia L.N."/>
            <person name="Zucchi T.D."/>
            <person name="Goldman G.H."/>
            <person name="Riano-Pachon D.M."/>
        </authorList>
    </citation>
    <scope>NUCLEOTIDE SEQUENCE [LARGE SCALE GENOMIC DNA]</scope>
    <source>
        <strain evidence="2 3">AF2</strain>
    </source>
</reference>
<protein>
    <submittedName>
        <fullName evidence="2">Uncharacterized protein</fullName>
    </submittedName>
</protein>
<dbReference type="AlphaFoldDB" id="A0A0N1FMN1"/>
<proteinExistence type="predicted"/>
<dbReference type="Proteomes" id="UP000031553">
    <property type="component" value="Unassembled WGS sequence"/>
</dbReference>
<evidence type="ECO:0000313" key="3">
    <source>
        <dbReference type="Proteomes" id="UP000031553"/>
    </source>
</evidence>
<sequence>MTVRFFFGQPQSCADRFLITCFRGFSCVLLILMATLLGHGPQARAALPSHGVDQHAGPAAAGTHAHDMGKADAEPSLGDLETELAHAVNVRGARDLLVRIERIRQKDLAPTTNLLLKRAQDDLDAQRPLDAVQDMDDALLLQPDEEVLWRNRAQARLAAANPDGAVADLGVALHHDGRDVTAWKILEETEEQRGDWQAAWKAWQHVLQLDPTTPDADHETQRLRLKAFGQPT</sequence>
<name>A0A0N1FMN1_9PROT</name>
<evidence type="ECO:0000256" key="1">
    <source>
        <dbReference type="SAM" id="MobiDB-lite"/>
    </source>
</evidence>
<evidence type="ECO:0000313" key="2">
    <source>
        <dbReference type="EMBL" id="KPH85920.1"/>
    </source>
</evidence>
<organism evidence="2 3">
    <name type="scientific">Komagataeibacter intermedius AF2</name>
    <dbReference type="NCBI Taxonomy" id="1458464"/>
    <lineage>
        <taxon>Bacteria</taxon>
        <taxon>Pseudomonadati</taxon>
        <taxon>Pseudomonadota</taxon>
        <taxon>Alphaproteobacteria</taxon>
        <taxon>Acetobacterales</taxon>
        <taxon>Acetobacteraceae</taxon>
        <taxon>Komagataeibacter</taxon>
    </lineage>
</organism>
<accession>A0A0N1FMN1</accession>
<dbReference type="Gene3D" id="1.25.40.10">
    <property type="entry name" value="Tetratricopeptide repeat domain"/>
    <property type="match status" value="1"/>
</dbReference>